<protein>
    <recommendedName>
        <fullName evidence="4">Sugar-binding protein</fullName>
    </recommendedName>
</protein>
<evidence type="ECO:0000313" key="2">
    <source>
        <dbReference type="EMBL" id="OVE59398.1"/>
    </source>
</evidence>
<accession>A0A202C6S2</accession>
<gene>
    <name evidence="2" type="ORF">B0E34_05630</name>
</gene>
<keyword evidence="1" id="KW-0732">Signal</keyword>
<evidence type="ECO:0000313" key="3">
    <source>
        <dbReference type="Proteomes" id="UP000196355"/>
    </source>
</evidence>
<evidence type="ECO:0000256" key="1">
    <source>
        <dbReference type="SAM" id="SignalP"/>
    </source>
</evidence>
<feature type="signal peptide" evidence="1">
    <location>
        <begin position="1"/>
        <end position="18"/>
    </location>
</feature>
<proteinExistence type="predicted"/>
<feature type="chain" id="PRO_5012713149" description="Sugar-binding protein" evidence="1">
    <location>
        <begin position="19"/>
        <end position="923"/>
    </location>
</feature>
<name>A0A202C6S2_9FLAO</name>
<dbReference type="AlphaFoldDB" id="A0A202C6S2"/>
<sequence>MKKIFLLALYLLSCSLYLGQQESQNIGVTQPTPTAASLTAYKNIPVSIQTGVPNISYPLINLSTNSKKVEINLGLNYHTANVSEDKWASNVGKGWSLLGTGVISREIIDDFDESFDDATFHKYQKNYFDDIYNFSIPGETGKFRIIRDTINNTFQITKLSNYTAKVEYIRNSNTATLIIDSFIVTSDTGIKYKFENYDLDIMTVWRWNHPLTGPKYSEGKYRSAFYLTSIYDENDNELARYTYIKDLKYPPGVDQVTETETNKLVSIEVKDQGIIEINTSKEDVANTKNDNFRINDIILKTFDNRFIKKYHFNYSYTLPLTRNLDSFQQVDINGDIIEKYSFYYTGIQNGFESEDEISATVLRRIQLPTGGIIEYDFDLIPYSFITEYIQHPAPTTPYGSISFSNINSNTKKYFFTVNTTSDITIDANIANLSDHTWALQFYRKVGSSFQLSPYSIGTPVDPDPGYPLQQIRTFEPGEYYVELFTNDMFVNLSSDVTFEAAIRTGDPFTTNVLKMAKGLPRIKKIKSLNVDYNNTYNAMPSGIEEYEYSMFDNPATSSGEIIEGGSKDGLIMYNPVIIYKNVKVSNGNNNGYTKYYFKAPSNYPFNQGFWPNYNLTREGLINKKEIYNSLNQKLSEDLFDYTFEEFGPQYLVAPSNVSANFLIKTTWLKNEKVTSKSFFDSGVLETQREIIRNTNNFKTSLERSTSFDGSIQETSYQYPFDKNNQKLLNANITGIPLETTLVVKKNSSDVSKLISRSETKFDNVSHFFPTSTVSYDSQNNISSEAVFNQYDAKGNLEQYTTKDGIPVSVVWGYNKTLPIAKIEGATYSQISSYTSDIITKSNADVDVSSEKLLQDALDIFRNNAAFSSYQITTYVYDPLIGMKSSTPPSGIREIYKYDKANRLEQIIDENGKVLKKYQYNYKQ</sequence>
<evidence type="ECO:0008006" key="4">
    <source>
        <dbReference type="Google" id="ProtNLM"/>
    </source>
</evidence>
<dbReference type="EMBL" id="MVAG01000088">
    <property type="protein sequence ID" value="OVE59398.1"/>
    <property type="molecule type" value="Genomic_DNA"/>
</dbReference>
<dbReference type="Proteomes" id="UP000196355">
    <property type="component" value="Unassembled WGS sequence"/>
</dbReference>
<dbReference type="RefSeq" id="WP_087707737.1">
    <property type="nucleotide sequence ID" value="NZ_MVAG01000088.1"/>
</dbReference>
<comment type="caution">
    <text evidence="2">The sequence shown here is derived from an EMBL/GenBank/DDBJ whole genome shotgun (WGS) entry which is preliminary data.</text>
</comment>
<organism evidence="2 3">
    <name type="scientific">Chryseobacterium mucoviscidosis</name>
    <dbReference type="NCBI Taxonomy" id="1945581"/>
    <lineage>
        <taxon>Bacteria</taxon>
        <taxon>Pseudomonadati</taxon>
        <taxon>Bacteroidota</taxon>
        <taxon>Flavobacteriia</taxon>
        <taxon>Flavobacteriales</taxon>
        <taxon>Weeksellaceae</taxon>
        <taxon>Chryseobacterium group</taxon>
        <taxon>Chryseobacterium</taxon>
    </lineage>
</organism>
<keyword evidence="3" id="KW-1185">Reference proteome</keyword>
<reference evidence="3" key="1">
    <citation type="submission" date="2017-02" db="EMBL/GenBank/DDBJ databases">
        <authorList>
            <person name="Tetz G."/>
            <person name="Tetz V."/>
        </authorList>
    </citation>
    <scope>NUCLEOTIDE SEQUENCE [LARGE SCALE GENOMIC DNA]</scope>
    <source>
        <strain evidence="3">VT16-26</strain>
    </source>
</reference>